<name>C8NEF0_9LACT</name>
<gene>
    <name evidence="2" type="ORF">HMPREF0444_0295</name>
</gene>
<dbReference type="PROSITE" id="PS51704">
    <property type="entry name" value="GP_PDE"/>
    <property type="match status" value="1"/>
</dbReference>
<evidence type="ECO:0000313" key="3">
    <source>
        <dbReference type="Proteomes" id="UP000005926"/>
    </source>
</evidence>
<sequence length="242" mass="27778">MTKIFAHRGSKGTHPENTLASFREAVLVGSDGIELDVHLTKDGQLVVVHDETVDRTTNGTGEIRNLTLAEIKAMDAGSWFKNDFAGEKIPTLDEVLHLLKELNFNGQLNIELKTDIIQYEGLVEKCLALQSTEAWPFVIFYSSFNPYTLVELKKMKPDQEIGLLFESVEWANKGDAMLEKESYHPDLKLLDWTLKWNTNQLPLRVWTVNEDTDINRCFELNIEAIFTDYPQKALQLKENYER</sequence>
<feature type="domain" description="GP-PDE" evidence="1">
    <location>
        <begin position="2"/>
        <end position="237"/>
    </location>
</feature>
<organism evidence="2 3">
    <name type="scientific">Granulicatella adiacens ATCC 49175</name>
    <dbReference type="NCBI Taxonomy" id="638301"/>
    <lineage>
        <taxon>Bacteria</taxon>
        <taxon>Bacillati</taxon>
        <taxon>Bacillota</taxon>
        <taxon>Bacilli</taxon>
        <taxon>Lactobacillales</taxon>
        <taxon>Carnobacteriaceae</taxon>
        <taxon>Granulicatella</taxon>
    </lineage>
</organism>
<dbReference type="EMBL" id="ACKZ01000008">
    <property type="protein sequence ID" value="EEW38051.1"/>
    <property type="molecule type" value="Genomic_DNA"/>
</dbReference>
<keyword evidence="3" id="KW-1185">Reference proteome</keyword>
<comment type="caution">
    <text evidence="2">The sequence shown here is derived from an EMBL/GenBank/DDBJ whole genome shotgun (WGS) entry which is preliminary data.</text>
</comment>
<dbReference type="Proteomes" id="UP000005926">
    <property type="component" value="Unassembled WGS sequence"/>
</dbReference>
<accession>C8NEF0</accession>
<dbReference type="InterPro" id="IPR030395">
    <property type="entry name" value="GP_PDE_dom"/>
</dbReference>
<protein>
    <submittedName>
        <fullName evidence="2">Glycerophosphodiester phosphodiesterase family protein</fullName>
    </submittedName>
</protein>
<dbReference type="HOGENOM" id="CLU_030006_3_5_9"/>
<dbReference type="RefSeq" id="WP_005605302.1">
    <property type="nucleotide sequence ID" value="NZ_CP102283.1"/>
</dbReference>
<proteinExistence type="predicted"/>
<dbReference type="CDD" id="cd08563">
    <property type="entry name" value="GDPD_TtGDE_like"/>
    <property type="match status" value="1"/>
</dbReference>
<dbReference type="PANTHER" id="PTHR46211:SF1">
    <property type="entry name" value="GLYCEROPHOSPHODIESTER PHOSPHODIESTERASE, CYTOPLASMIC"/>
    <property type="match status" value="1"/>
</dbReference>
<dbReference type="GeneID" id="78411439"/>
<dbReference type="STRING" id="638301.HMPREF0444_0295"/>
<dbReference type="GO" id="GO:0006629">
    <property type="term" value="P:lipid metabolic process"/>
    <property type="evidence" value="ECO:0007669"/>
    <property type="project" value="InterPro"/>
</dbReference>
<reference evidence="2 3" key="1">
    <citation type="submission" date="2009-08" db="EMBL/GenBank/DDBJ databases">
        <authorList>
            <person name="Muzny D."/>
            <person name="Qin X."/>
            <person name="Deng J."/>
            <person name="Jiang H."/>
            <person name="Liu Y."/>
            <person name="Qu J."/>
            <person name="Song X.-Z."/>
            <person name="Zhang L."/>
            <person name="Thornton R."/>
            <person name="Coyle M."/>
            <person name="Francisco L."/>
            <person name="Jackson L."/>
            <person name="Javaid M."/>
            <person name="Korchina V."/>
            <person name="Kovar C."/>
            <person name="Mata R."/>
            <person name="Mathew T."/>
            <person name="Ngo R."/>
            <person name="Nguyen L."/>
            <person name="Nguyen N."/>
            <person name="Okwuonu G."/>
            <person name="Ongeri F."/>
            <person name="Pham C."/>
            <person name="Simmons D."/>
            <person name="Wilczek-Boney K."/>
            <person name="Hale W."/>
            <person name="Jakkamsetti A."/>
            <person name="Pham P."/>
            <person name="Ruth R."/>
            <person name="San Lucas F."/>
            <person name="Warren J."/>
            <person name="Zhang J."/>
            <person name="Zhao Z."/>
            <person name="Zhou C."/>
            <person name="Zhu D."/>
            <person name="Lee S."/>
            <person name="Bess C."/>
            <person name="Blankenburg K."/>
            <person name="Forbes L."/>
            <person name="Fu Q."/>
            <person name="Gubbala S."/>
            <person name="Hirani K."/>
            <person name="Jayaseelan J.C."/>
            <person name="Lara F."/>
            <person name="Munidasa M."/>
            <person name="Palculict T."/>
            <person name="Patil S."/>
            <person name="Pu L.-L."/>
            <person name="Saada N."/>
            <person name="Tang L."/>
            <person name="Weissenberger G."/>
            <person name="Zhu Y."/>
            <person name="Hemphill L."/>
            <person name="Shang Y."/>
            <person name="Youmans B."/>
            <person name="Ayvaz T."/>
            <person name="Ross M."/>
            <person name="Santibanez J."/>
            <person name="Aqrawi P."/>
            <person name="Gross S."/>
            <person name="Joshi V."/>
            <person name="Fowler G."/>
            <person name="Nazareth L."/>
            <person name="Reid J."/>
            <person name="Worley K."/>
            <person name="Petrosino J."/>
            <person name="Highlander S."/>
            <person name="Gibbs R."/>
        </authorList>
    </citation>
    <scope>NUCLEOTIDE SEQUENCE [LARGE SCALE GENOMIC DNA]</scope>
    <source>
        <strain evidence="2 3">ATCC 49175</strain>
    </source>
</reference>
<dbReference type="PANTHER" id="PTHR46211">
    <property type="entry name" value="GLYCEROPHOSPHORYL DIESTER PHOSPHODIESTERASE"/>
    <property type="match status" value="1"/>
</dbReference>
<dbReference type="AlphaFoldDB" id="C8NEF0"/>
<dbReference type="Pfam" id="PF03009">
    <property type="entry name" value="GDPD"/>
    <property type="match status" value="1"/>
</dbReference>
<dbReference type="SUPFAM" id="SSF51695">
    <property type="entry name" value="PLC-like phosphodiesterases"/>
    <property type="match status" value="1"/>
</dbReference>
<dbReference type="GO" id="GO:0008081">
    <property type="term" value="F:phosphoric diester hydrolase activity"/>
    <property type="evidence" value="ECO:0007669"/>
    <property type="project" value="InterPro"/>
</dbReference>
<evidence type="ECO:0000313" key="2">
    <source>
        <dbReference type="EMBL" id="EEW38051.1"/>
    </source>
</evidence>
<evidence type="ECO:0000259" key="1">
    <source>
        <dbReference type="PROSITE" id="PS51704"/>
    </source>
</evidence>
<dbReference type="Gene3D" id="3.20.20.190">
    <property type="entry name" value="Phosphatidylinositol (PI) phosphodiesterase"/>
    <property type="match status" value="1"/>
</dbReference>
<dbReference type="InterPro" id="IPR017946">
    <property type="entry name" value="PLC-like_Pdiesterase_TIM-brl"/>
</dbReference>
<dbReference type="eggNOG" id="COG0584">
    <property type="taxonomic scope" value="Bacteria"/>
</dbReference>